<comment type="function">
    <text evidence="5">Catalyzes the conversion of GlcNAc-PP-undecaprenol into ManNAc-GlcNAc-PP-undecaprenol, the first committed lipid intermediate in the de novo synthesis of teichoic acid.</text>
</comment>
<dbReference type="CDD" id="cd06533">
    <property type="entry name" value="Glyco_transf_WecG_TagA"/>
    <property type="match status" value="1"/>
</dbReference>
<evidence type="ECO:0000313" key="8">
    <source>
        <dbReference type="Proteomes" id="UP000276178"/>
    </source>
</evidence>
<dbReference type="NCBIfam" id="TIGR00696">
    <property type="entry name" value="wecG_tagA_cpsF"/>
    <property type="match status" value="1"/>
</dbReference>
<organism evidence="7 8">
    <name type="scientific">Brevibacillus agri</name>
    <dbReference type="NCBI Taxonomy" id="51101"/>
    <lineage>
        <taxon>Bacteria</taxon>
        <taxon>Bacillati</taxon>
        <taxon>Bacillota</taxon>
        <taxon>Bacilli</taxon>
        <taxon>Bacillales</taxon>
        <taxon>Paenibacillaceae</taxon>
        <taxon>Brevibacillus</taxon>
    </lineage>
</organism>
<sequence>MKVKTLTKQVANILGVPFSTRGFRETVTYIAERIKNGQKTHVVTANPEIVMLARADRAFQSIVEQAYVVPDGIGIVYAAKWTNQPIRERVTGVELLEALMAEANKHQWGVYLLGAKPDVIRLAAEKLAARYPNARIVGYRDGFFRAEDEEGIVQEIAEARPELLFVALGAPRQDEWMVKYRDRLNASLMMGVGGSFDVISGKVKRAPEIWQKLHLEWFYRLASQPSRWKRQLAIPRFVLTVLKEKWSSRS</sequence>
<comment type="similarity">
    <text evidence="5">Belongs to the glycosyltransferase 26 family. TagA/TarA subfamily.</text>
</comment>
<keyword evidence="3 5" id="KW-0777">Teichoic acid biosynthesis</keyword>
<dbReference type="PANTHER" id="PTHR34136:SF1">
    <property type="entry name" value="UDP-N-ACETYL-D-MANNOSAMINURONIC ACID TRANSFERASE"/>
    <property type="match status" value="1"/>
</dbReference>
<name>A0A3M8AWS0_9BACL</name>
<evidence type="ECO:0000313" key="7">
    <source>
        <dbReference type="EMBL" id="RNB55598.1"/>
    </source>
</evidence>
<dbReference type="GO" id="GO:0071555">
    <property type="term" value="P:cell wall organization"/>
    <property type="evidence" value="ECO:0007669"/>
    <property type="project" value="UniProtKB-KW"/>
</dbReference>
<evidence type="ECO:0000256" key="1">
    <source>
        <dbReference type="ARBA" id="ARBA00022676"/>
    </source>
</evidence>
<protein>
    <recommendedName>
        <fullName evidence="5">N-acetylglucosaminyldiphosphoundecaprenol N-acetyl-beta-D-mannosaminyltransferase</fullName>
        <ecNumber evidence="5">2.4.1.187</ecNumber>
    </recommendedName>
    <alternativeName>
        <fullName evidence="5">N-acetylmannosaminyltransferase</fullName>
    </alternativeName>
    <alternativeName>
        <fullName evidence="5">UDP-N-acetylmannosamine transferase</fullName>
    </alternativeName>
    <alternativeName>
        <fullName evidence="5">UDP-N-acetylmannosamine:N-acetylglucosaminyl pyrophosphorylundecaprenol N-acetylmannosaminyltransferase</fullName>
    </alternativeName>
</protein>
<dbReference type="AlphaFoldDB" id="A0A3M8AWS0"/>
<dbReference type="Proteomes" id="UP000317180">
    <property type="component" value="Unassembled WGS sequence"/>
</dbReference>
<dbReference type="GO" id="GO:0047244">
    <property type="term" value="F:N-acetylglucosaminyldiphosphoundecaprenol N-acetyl-beta-D-mannosaminyltransferase activity"/>
    <property type="evidence" value="ECO:0007669"/>
    <property type="project" value="UniProtKB-UniRule"/>
</dbReference>
<evidence type="ECO:0000256" key="2">
    <source>
        <dbReference type="ARBA" id="ARBA00022679"/>
    </source>
</evidence>
<dbReference type="InterPro" id="IPR034714">
    <property type="entry name" value="TagA_TarA"/>
</dbReference>
<accession>A0A3M8AWS0</accession>
<reference evidence="7 8" key="1">
    <citation type="submission" date="2018-10" db="EMBL/GenBank/DDBJ databases">
        <title>Phylogenomics of Brevibacillus.</title>
        <authorList>
            <person name="Dunlap C."/>
        </authorList>
    </citation>
    <scope>NUCLEOTIDE SEQUENCE [LARGE SCALE GENOMIC DNA]</scope>
    <source>
        <strain evidence="7 8">NRRL NRS 1219</strain>
    </source>
</reference>
<dbReference type="OrthoDB" id="9771846at2"/>
<comment type="pathway">
    <text evidence="5">Cell wall biogenesis; teichoic acid biosynthesis.</text>
</comment>
<reference evidence="6 9" key="2">
    <citation type="submission" date="2019-06" db="EMBL/GenBank/DDBJ databases">
        <title>Whole genome shotgun sequence of Brevibacillus agri NBRC 15538.</title>
        <authorList>
            <person name="Hosoyama A."/>
            <person name="Uohara A."/>
            <person name="Ohji S."/>
            <person name="Ichikawa N."/>
        </authorList>
    </citation>
    <scope>NUCLEOTIDE SEQUENCE [LARGE SCALE GENOMIC DNA]</scope>
    <source>
        <strain evidence="6 9">NBRC 15538</strain>
    </source>
</reference>
<evidence type="ECO:0000256" key="5">
    <source>
        <dbReference type="HAMAP-Rule" id="MF_02070"/>
    </source>
</evidence>
<keyword evidence="9" id="KW-1185">Reference proteome</keyword>
<evidence type="ECO:0000256" key="4">
    <source>
        <dbReference type="ARBA" id="ARBA00023316"/>
    </source>
</evidence>
<keyword evidence="4 5" id="KW-0961">Cell wall biogenesis/degradation</keyword>
<comment type="catalytic activity">
    <reaction evidence="5">
        <text>UDP-N-acetyl-alpha-D-mannosamine + N-acetyl-alpha-D-glucosaminyl-di-trans,octa-cis-undecaprenyl diphosphate = N-acetyl-beta-D-mannosaminyl-(1-&gt;4)-N-acetyl-alpha-D-glucosaminyl di-trans,octa-cis-undecaprenyl diphosphate + UDP + H(+)</text>
        <dbReference type="Rhea" id="RHEA:16053"/>
        <dbReference type="ChEBI" id="CHEBI:15378"/>
        <dbReference type="ChEBI" id="CHEBI:58223"/>
        <dbReference type="ChEBI" id="CHEBI:62959"/>
        <dbReference type="ChEBI" id="CHEBI:68623"/>
        <dbReference type="ChEBI" id="CHEBI:132210"/>
        <dbReference type="EC" id="2.4.1.187"/>
    </reaction>
</comment>
<comment type="caution">
    <text evidence="7">The sequence shown here is derived from an EMBL/GenBank/DDBJ whole genome shotgun (WGS) entry which is preliminary data.</text>
</comment>
<dbReference type="EMBL" id="RHHN01000034">
    <property type="protein sequence ID" value="RNB55598.1"/>
    <property type="molecule type" value="Genomic_DNA"/>
</dbReference>
<dbReference type="HAMAP" id="MF_02070">
    <property type="entry name" value="TagA_TarA"/>
    <property type="match status" value="1"/>
</dbReference>
<evidence type="ECO:0000256" key="3">
    <source>
        <dbReference type="ARBA" id="ARBA00022944"/>
    </source>
</evidence>
<dbReference type="PANTHER" id="PTHR34136">
    <property type="match status" value="1"/>
</dbReference>
<dbReference type="EMBL" id="BJOD01000023">
    <property type="protein sequence ID" value="GED26439.1"/>
    <property type="molecule type" value="Genomic_DNA"/>
</dbReference>
<dbReference type="UniPathway" id="UPA00632"/>
<dbReference type="Proteomes" id="UP000276178">
    <property type="component" value="Unassembled WGS sequence"/>
</dbReference>
<evidence type="ECO:0000313" key="9">
    <source>
        <dbReference type="Proteomes" id="UP000317180"/>
    </source>
</evidence>
<keyword evidence="1 5" id="KW-0328">Glycosyltransferase</keyword>
<gene>
    <name evidence="6" type="ORF">BAG01nite_25410</name>
    <name evidence="7" type="ORF">EB820_11215</name>
</gene>
<dbReference type="InterPro" id="IPR004629">
    <property type="entry name" value="WecG_TagA_CpsF"/>
</dbReference>
<keyword evidence="2 5" id="KW-0808">Transferase</keyword>
<evidence type="ECO:0000313" key="6">
    <source>
        <dbReference type="EMBL" id="GED26439.1"/>
    </source>
</evidence>
<dbReference type="EC" id="2.4.1.187" evidence="5"/>
<dbReference type="Pfam" id="PF03808">
    <property type="entry name" value="Glyco_tran_WecG"/>
    <property type="match status" value="1"/>
</dbReference>
<proteinExistence type="inferred from homology"/>
<dbReference type="GO" id="GO:0019350">
    <property type="term" value="P:teichoic acid biosynthetic process"/>
    <property type="evidence" value="ECO:0007669"/>
    <property type="project" value="UniProtKB-UniRule"/>
</dbReference>